<dbReference type="Gene3D" id="2.160.10.10">
    <property type="entry name" value="Hexapeptide repeat proteins"/>
    <property type="match status" value="1"/>
</dbReference>
<dbReference type="OrthoDB" id="5504419at2"/>
<reference evidence="1 2" key="1">
    <citation type="submission" date="2019-09" db="EMBL/GenBank/DDBJ databases">
        <title>Salinarimonas rosea gen. nov., sp. nov., a new member of the a-2 subgroup of the Proteobacteria.</title>
        <authorList>
            <person name="Liu J."/>
        </authorList>
    </citation>
    <scope>NUCLEOTIDE SEQUENCE [LARGE SCALE GENOMIC DNA]</scope>
    <source>
        <strain evidence="1 2">BN140002</strain>
    </source>
</reference>
<proteinExistence type="predicted"/>
<dbReference type="AlphaFoldDB" id="A0A5B2V963"/>
<name>A0A5B2V963_9HYPH</name>
<accession>A0A5B2V963</accession>
<reference evidence="1 2" key="2">
    <citation type="submission" date="2019-09" db="EMBL/GenBank/DDBJ databases">
        <authorList>
            <person name="Jin C."/>
        </authorList>
    </citation>
    <scope>NUCLEOTIDE SEQUENCE [LARGE SCALE GENOMIC DNA]</scope>
    <source>
        <strain evidence="1 2">BN140002</strain>
    </source>
</reference>
<dbReference type="EMBL" id="VUOA01000029">
    <property type="protein sequence ID" value="KAA2236033.1"/>
    <property type="molecule type" value="Genomic_DNA"/>
</dbReference>
<protein>
    <submittedName>
        <fullName evidence="1">AraC family transcriptional regulator</fullName>
    </submittedName>
</protein>
<dbReference type="InterPro" id="IPR011004">
    <property type="entry name" value="Trimer_LpxA-like_sf"/>
</dbReference>
<dbReference type="SUPFAM" id="SSF51161">
    <property type="entry name" value="Trimeric LpxA-like enzymes"/>
    <property type="match status" value="1"/>
</dbReference>
<keyword evidence="2" id="KW-1185">Reference proteome</keyword>
<evidence type="ECO:0000313" key="1">
    <source>
        <dbReference type="EMBL" id="KAA2236033.1"/>
    </source>
</evidence>
<organism evidence="1 2">
    <name type="scientific">Salinarimonas soli</name>
    <dbReference type="NCBI Taxonomy" id="1638099"/>
    <lineage>
        <taxon>Bacteria</taxon>
        <taxon>Pseudomonadati</taxon>
        <taxon>Pseudomonadota</taxon>
        <taxon>Alphaproteobacteria</taxon>
        <taxon>Hyphomicrobiales</taxon>
        <taxon>Salinarimonadaceae</taxon>
        <taxon>Salinarimonas</taxon>
    </lineage>
</organism>
<comment type="caution">
    <text evidence="1">The sequence shown here is derived from an EMBL/GenBank/DDBJ whole genome shotgun (WGS) entry which is preliminary data.</text>
</comment>
<sequence length="208" mass="21248">MTPDLIATVDRMRRSQGFLGIEETLGLAEGGTAILDPFSILISPGVRLGEGNVLHPGVTLFCAPGAELSVGRGNVFHGGTLMAADTGQIRIGDDNQFGEGGFVARANRAGARIAIGTGGRYLGGAAVYGETELGSGSQLLGMISVTDCRLGAGATHRDPDPDRRGGLLKGFGTARNLAVGAGEVIAGEGTFSAGALKRQSFFHPKAKP</sequence>
<dbReference type="RefSeq" id="WP_149819630.1">
    <property type="nucleotide sequence ID" value="NZ_VUOA01000029.1"/>
</dbReference>
<evidence type="ECO:0000313" key="2">
    <source>
        <dbReference type="Proteomes" id="UP000323142"/>
    </source>
</evidence>
<dbReference type="Proteomes" id="UP000323142">
    <property type="component" value="Unassembled WGS sequence"/>
</dbReference>
<gene>
    <name evidence="1" type="ORF">F0L46_16800</name>
</gene>